<dbReference type="InterPro" id="IPR041657">
    <property type="entry name" value="HTH_17"/>
</dbReference>
<dbReference type="SUPFAM" id="SSF46955">
    <property type="entry name" value="Putative DNA-binding domain"/>
    <property type="match status" value="1"/>
</dbReference>
<dbReference type="InterPro" id="IPR036388">
    <property type="entry name" value="WH-like_DNA-bd_sf"/>
</dbReference>
<comment type="caution">
    <text evidence="2">The sequence shown here is derived from an EMBL/GenBank/DDBJ whole genome shotgun (WGS) entry which is preliminary data.</text>
</comment>
<dbReference type="InterPro" id="IPR010093">
    <property type="entry name" value="SinI_DNA-bd"/>
</dbReference>
<gene>
    <name evidence="2" type="ORF">S12H4_01660</name>
</gene>
<name>X1S5R2_9ZZZZ</name>
<evidence type="ECO:0000259" key="1">
    <source>
        <dbReference type="Pfam" id="PF12728"/>
    </source>
</evidence>
<dbReference type="Gene3D" id="1.10.10.10">
    <property type="entry name" value="Winged helix-like DNA-binding domain superfamily/Winged helix DNA-binding domain"/>
    <property type="match status" value="1"/>
</dbReference>
<feature type="domain" description="Helix-turn-helix" evidence="1">
    <location>
        <begin position="123"/>
        <end position="173"/>
    </location>
</feature>
<organism evidence="2">
    <name type="scientific">marine sediment metagenome</name>
    <dbReference type="NCBI Taxonomy" id="412755"/>
    <lineage>
        <taxon>unclassified sequences</taxon>
        <taxon>metagenomes</taxon>
        <taxon>ecological metagenomes</taxon>
    </lineage>
</organism>
<dbReference type="NCBIfam" id="TIGR01764">
    <property type="entry name" value="excise"/>
    <property type="match status" value="1"/>
</dbReference>
<accession>X1S5R2</accession>
<protein>
    <recommendedName>
        <fullName evidence="1">Helix-turn-helix domain-containing protein</fullName>
    </recommendedName>
</protein>
<sequence length="175" mass="19774">MELKTRVFELYNERYTNLSELAKAMEISVATVSRVRQGIRPVNQKFIIGAVKAFPEYKLDDLFYVVRVAGMTSRRDEVVKLKKAGVSNAEIGRRLGVSRERVGQIVKGNPATPSKLALDSKVMLGTSDVARILNLHIGTVRRWSDKGILKAYRLGPRGDRRFRWEDVDALLKEGN</sequence>
<reference evidence="2" key="1">
    <citation type="journal article" date="2014" name="Front. Microbiol.">
        <title>High frequency of phylogenetically diverse reductive dehalogenase-homologous genes in deep subseafloor sedimentary metagenomes.</title>
        <authorList>
            <person name="Kawai M."/>
            <person name="Futagami T."/>
            <person name="Toyoda A."/>
            <person name="Takaki Y."/>
            <person name="Nishi S."/>
            <person name="Hori S."/>
            <person name="Arai W."/>
            <person name="Tsubouchi T."/>
            <person name="Morono Y."/>
            <person name="Uchiyama I."/>
            <person name="Ito T."/>
            <person name="Fujiyama A."/>
            <person name="Inagaki F."/>
            <person name="Takami H."/>
        </authorList>
    </citation>
    <scope>NUCLEOTIDE SEQUENCE</scope>
    <source>
        <strain evidence="2">Expedition CK06-06</strain>
    </source>
</reference>
<dbReference type="GO" id="GO:0003677">
    <property type="term" value="F:DNA binding"/>
    <property type="evidence" value="ECO:0007669"/>
    <property type="project" value="InterPro"/>
</dbReference>
<dbReference type="Pfam" id="PF12728">
    <property type="entry name" value="HTH_17"/>
    <property type="match status" value="1"/>
</dbReference>
<dbReference type="EMBL" id="BARW01000349">
    <property type="protein sequence ID" value="GAI63134.1"/>
    <property type="molecule type" value="Genomic_DNA"/>
</dbReference>
<proteinExistence type="predicted"/>
<dbReference type="Gene3D" id="1.10.1660.10">
    <property type="match status" value="1"/>
</dbReference>
<dbReference type="InterPro" id="IPR009061">
    <property type="entry name" value="DNA-bd_dom_put_sf"/>
</dbReference>
<evidence type="ECO:0000313" key="2">
    <source>
        <dbReference type="EMBL" id="GAI63134.1"/>
    </source>
</evidence>
<dbReference type="AlphaFoldDB" id="X1S5R2"/>